<dbReference type="Proteomes" id="UP000253551">
    <property type="component" value="Unassembled WGS sequence"/>
</dbReference>
<dbReference type="OrthoDB" id="2351799at2759"/>
<comment type="caution">
    <text evidence="1">The sequence shown here is derived from an EMBL/GenBank/DDBJ whole genome shotgun (WGS) entry which is preliminary data.</text>
</comment>
<dbReference type="EMBL" id="PJQM01002419">
    <property type="protein sequence ID" value="RCH95524.1"/>
    <property type="molecule type" value="Genomic_DNA"/>
</dbReference>
<protein>
    <submittedName>
        <fullName evidence="1">Uncharacterized protein</fullName>
    </submittedName>
</protein>
<sequence length="223" mass="25310">MQPWTEKASTSNNKSSLHFDNTLSQLNHVSSTHQTNTFRTKGKEVHHDSIVKEELSSPISLFSNHASNFQVAPHENALDGSDVLNFLNTTNYSDSVHHDDLVPDSISYISHRHQMDTQHALSEREKHQHHWTAELLAAEDIVDYLQKADYTEDIYGIPHLGQWIKEAKEELAQSSTKRTAVERLTMIRHHLVQKALGDPELAAKNALGMNEHDWSSTFLDSAK</sequence>
<evidence type="ECO:0000313" key="2">
    <source>
        <dbReference type="Proteomes" id="UP000253551"/>
    </source>
</evidence>
<name>A0A367JZY7_RHIST</name>
<keyword evidence="2" id="KW-1185">Reference proteome</keyword>
<accession>A0A367JZY7</accession>
<dbReference type="AlphaFoldDB" id="A0A367JZY7"/>
<organism evidence="1 2">
    <name type="scientific">Rhizopus stolonifer</name>
    <name type="common">Rhizopus nigricans</name>
    <dbReference type="NCBI Taxonomy" id="4846"/>
    <lineage>
        <taxon>Eukaryota</taxon>
        <taxon>Fungi</taxon>
        <taxon>Fungi incertae sedis</taxon>
        <taxon>Mucoromycota</taxon>
        <taxon>Mucoromycotina</taxon>
        <taxon>Mucoromycetes</taxon>
        <taxon>Mucorales</taxon>
        <taxon>Mucorineae</taxon>
        <taxon>Rhizopodaceae</taxon>
        <taxon>Rhizopus</taxon>
    </lineage>
</organism>
<proteinExistence type="predicted"/>
<gene>
    <name evidence="1" type="ORF">CU098_011164</name>
</gene>
<reference evidence="1 2" key="1">
    <citation type="journal article" date="2018" name="G3 (Bethesda)">
        <title>Phylogenetic and Phylogenomic Definition of Rhizopus Species.</title>
        <authorList>
            <person name="Gryganskyi A.P."/>
            <person name="Golan J."/>
            <person name="Dolatabadi S."/>
            <person name="Mondo S."/>
            <person name="Robb S."/>
            <person name="Idnurm A."/>
            <person name="Muszewska A."/>
            <person name="Steczkiewicz K."/>
            <person name="Masonjones S."/>
            <person name="Liao H.L."/>
            <person name="Gajdeczka M.T."/>
            <person name="Anike F."/>
            <person name="Vuek A."/>
            <person name="Anishchenko I.M."/>
            <person name="Voigt K."/>
            <person name="de Hoog G.S."/>
            <person name="Smith M.E."/>
            <person name="Heitman J."/>
            <person name="Vilgalys R."/>
            <person name="Stajich J.E."/>
        </authorList>
    </citation>
    <scope>NUCLEOTIDE SEQUENCE [LARGE SCALE GENOMIC DNA]</scope>
    <source>
        <strain evidence="1 2">LSU 92-RS-03</strain>
    </source>
</reference>
<evidence type="ECO:0000313" key="1">
    <source>
        <dbReference type="EMBL" id="RCH95524.1"/>
    </source>
</evidence>